<accession>C1EH97</accession>
<evidence type="ECO:0000313" key="1">
    <source>
        <dbReference type="EMBL" id="ACO67469.1"/>
    </source>
</evidence>
<dbReference type="InParanoid" id="C1EH97"/>
<name>C1EH97_MICCC</name>
<gene>
    <name evidence="1" type="ORF">MICPUN_109493</name>
</gene>
<dbReference type="KEGG" id="mis:MICPUN_109493"/>
<dbReference type="InterPro" id="IPR032710">
    <property type="entry name" value="NTF2-like_dom_sf"/>
</dbReference>
<keyword evidence="2" id="KW-1185">Reference proteome</keyword>
<evidence type="ECO:0008006" key="3">
    <source>
        <dbReference type="Google" id="ProtNLM"/>
    </source>
</evidence>
<dbReference type="AlphaFoldDB" id="C1EH97"/>
<dbReference type="OrthoDB" id="10437741at2759"/>
<dbReference type="RefSeq" id="XP_002506211.1">
    <property type="nucleotide sequence ID" value="XM_002506165.1"/>
</dbReference>
<dbReference type="Gene3D" id="3.10.450.50">
    <property type="match status" value="1"/>
</dbReference>
<dbReference type="SUPFAM" id="SSF54427">
    <property type="entry name" value="NTF2-like"/>
    <property type="match status" value="1"/>
</dbReference>
<reference evidence="1 2" key="1">
    <citation type="journal article" date="2009" name="Science">
        <title>Green evolution and dynamic adaptations revealed by genomes of the marine picoeukaryotes Micromonas.</title>
        <authorList>
            <person name="Worden A.Z."/>
            <person name="Lee J.H."/>
            <person name="Mock T."/>
            <person name="Rouze P."/>
            <person name="Simmons M.P."/>
            <person name="Aerts A.L."/>
            <person name="Allen A.E."/>
            <person name="Cuvelier M.L."/>
            <person name="Derelle E."/>
            <person name="Everett M.V."/>
            <person name="Foulon E."/>
            <person name="Grimwood J."/>
            <person name="Gundlach H."/>
            <person name="Henrissat B."/>
            <person name="Napoli C."/>
            <person name="McDonald S.M."/>
            <person name="Parker M.S."/>
            <person name="Rombauts S."/>
            <person name="Salamov A."/>
            <person name="Von Dassow P."/>
            <person name="Badger J.H."/>
            <person name="Coutinho P.M."/>
            <person name="Demir E."/>
            <person name="Dubchak I."/>
            <person name="Gentemann C."/>
            <person name="Eikrem W."/>
            <person name="Gready J.E."/>
            <person name="John U."/>
            <person name="Lanier W."/>
            <person name="Lindquist E.A."/>
            <person name="Lucas S."/>
            <person name="Mayer K.F."/>
            <person name="Moreau H."/>
            <person name="Not F."/>
            <person name="Otillar R."/>
            <person name="Panaud O."/>
            <person name="Pangilinan J."/>
            <person name="Paulsen I."/>
            <person name="Piegu B."/>
            <person name="Poliakov A."/>
            <person name="Robbens S."/>
            <person name="Schmutz J."/>
            <person name="Toulza E."/>
            <person name="Wyss T."/>
            <person name="Zelensky A."/>
            <person name="Zhou K."/>
            <person name="Armbrust E.V."/>
            <person name="Bhattacharya D."/>
            <person name="Goodenough U.W."/>
            <person name="Van de Peer Y."/>
            <person name="Grigoriev I.V."/>
        </authorList>
    </citation>
    <scope>NUCLEOTIDE SEQUENCE [LARGE SCALE GENOMIC DNA]</scope>
    <source>
        <strain evidence="2">RCC299 / NOUM17</strain>
    </source>
</reference>
<protein>
    <recommendedName>
        <fullName evidence="3">SnoaL-like domain-containing protein</fullName>
    </recommendedName>
</protein>
<dbReference type="Proteomes" id="UP000002009">
    <property type="component" value="Chromosome 14"/>
</dbReference>
<sequence>MTDFTIETGEAEAAKFHAAFAAGFAANNHAETMAGMFAEKIDVEWSDGFAGDKTPSEVFEQFAKSWGFMVSNFLWSPDTIVDTSNDKIIMFGRLIINIDGKLGSPNLIDNKLSFVLKYDSAGKICQWTGYWDNTYAPMLEALGKVSAALEAAK</sequence>
<proteinExistence type="predicted"/>
<organism evidence="1 2">
    <name type="scientific">Micromonas commoda (strain RCC299 / NOUM17 / CCMP2709)</name>
    <name type="common">Picoplanktonic green alga</name>
    <dbReference type="NCBI Taxonomy" id="296587"/>
    <lineage>
        <taxon>Eukaryota</taxon>
        <taxon>Viridiplantae</taxon>
        <taxon>Chlorophyta</taxon>
        <taxon>Mamiellophyceae</taxon>
        <taxon>Mamiellales</taxon>
        <taxon>Mamiellaceae</taxon>
        <taxon>Micromonas</taxon>
    </lineage>
</organism>
<evidence type="ECO:0000313" key="2">
    <source>
        <dbReference type="Proteomes" id="UP000002009"/>
    </source>
</evidence>
<dbReference type="EMBL" id="CP001332">
    <property type="protein sequence ID" value="ACO67469.1"/>
    <property type="molecule type" value="Genomic_DNA"/>
</dbReference>
<dbReference type="GeneID" id="8249140"/>